<dbReference type="Proteomes" id="UP000031599">
    <property type="component" value="Unassembled WGS sequence"/>
</dbReference>
<evidence type="ECO:0000313" key="2">
    <source>
        <dbReference type="EMBL" id="KIG13704.1"/>
    </source>
</evidence>
<dbReference type="RefSeq" id="WP_052554997.1">
    <property type="nucleotide sequence ID" value="NZ_JMCC02000089.1"/>
</dbReference>
<dbReference type="EMBL" id="JMCC02000089">
    <property type="protein sequence ID" value="KIG13704.1"/>
    <property type="molecule type" value="Genomic_DNA"/>
</dbReference>
<accession>A0A0C1Z7W9</accession>
<proteinExistence type="predicted"/>
<name>A0A0C1Z7W9_9BACT</name>
<protein>
    <submittedName>
        <fullName evidence="2">Uncharacterized protein</fullName>
    </submittedName>
</protein>
<evidence type="ECO:0000256" key="1">
    <source>
        <dbReference type="SAM" id="MobiDB-lite"/>
    </source>
</evidence>
<dbReference type="AlphaFoldDB" id="A0A0C1Z7W9"/>
<feature type="region of interest" description="Disordered" evidence="1">
    <location>
        <begin position="83"/>
        <end position="107"/>
    </location>
</feature>
<organism evidence="2 3">
    <name type="scientific">Enhygromyxa salina</name>
    <dbReference type="NCBI Taxonomy" id="215803"/>
    <lineage>
        <taxon>Bacteria</taxon>
        <taxon>Pseudomonadati</taxon>
        <taxon>Myxococcota</taxon>
        <taxon>Polyangia</taxon>
        <taxon>Nannocystales</taxon>
        <taxon>Nannocystaceae</taxon>
        <taxon>Enhygromyxa</taxon>
    </lineage>
</organism>
<comment type="caution">
    <text evidence="2">The sequence shown here is derived from an EMBL/GenBank/DDBJ whole genome shotgun (WGS) entry which is preliminary data.</text>
</comment>
<feature type="compositionally biased region" description="Basic and acidic residues" evidence="1">
    <location>
        <begin position="84"/>
        <end position="95"/>
    </location>
</feature>
<reference evidence="2 3" key="1">
    <citation type="submission" date="2014-12" db="EMBL/GenBank/DDBJ databases">
        <title>Genome assembly of Enhygromyxa salina DSM 15201.</title>
        <authorList>
            <person name="Sharma G."/>
            <person name="Subramanian S."/>
        </authorList>
    </citation>
    <scope>NUCLEOTIDE SEQUENCE [LARGE SCALE GENOMIC DNA]</scope>
    <source>
        <strain evidence="2 3">DSM 15201</strain>
    </source>
</reference>
<sequence>MRPTARALFAAVLVADVEDGRTTVDELIESGAATRRQAITLLRDLDEAGCGEFKVGRKGHPSRLEWSGDPRELARQIIDEMDGRDDAEHDSRSESEPSPPEADQPDRALPPAAAIALDLSFAQPELPVAANEPHAAPAPTSTGHTRAAELDAAGDDEIEHTYVLRPSRRVSVTLPADLTRREAEVLADWLRNLSFER</sequence>
<evidence type="ECO:0000313" key="3">
    <source>
        <dbReference type="Proteomes" id="UP000031599"/>
    </source>
</evidence>
<gene>
    <name evidence="2" type="ORF">DB30_07550</name>
</gene>